<gene>
    <name evidence="1" type="ORF">PV327_001896</name>
</gene>
<dbReference type="Proteomes" id="UP001168972">
    <property type="component" value="Unassembled WGS sequence"/>
</dbReference>
<organism evidence="1 2">
    <name type="scientific">Microctonus hyperodae</name>
    <name type="common">Parasitoid wasp</name>
    <dbReference type="NCBI Taxonomy" id="165561"/>
    <lineage>
        <taxon>Eukaryota</taxon>
        <taxon>Metazoa</taxon>
        <taxon>Ecdysozoa</taxon>
        <taxon>Arthropoda</taxon>
        <taxon>Hexapoda</taxon>
        <taxon>Insecta</taxon>
        <taxon>Pterygota</taxon>
        <taxon>Neoptera</taxon>
        <taxon>Endopterygota</taxon>
        <taxon>Hymenoptera</taxon>
        <taxon>Apocrita</taxon>
        <taxon>Ichneumonoidea</taxon>
        <taxon>Braconidae</taxon>
        <taxon>Euphorinae</taxon>
        <taxon>Microctonus</taxon>
    </lineage>
</organism>
<name>A0AA39KNP5_MICHY</name>
<reference evidence="1" key="1">
    <citation type="journal article" date="2023" name="bioRxiv">
        <title>Scaffold-level genome assemblies of two parasitoid biocontrol wasps reveal the parthenogenesis mechanism and an associated novel virus.</title>
        <authorList>
            <person name="Inwood S."/>
            <person name="Skelly J."/>
            <person name="Guhlin J."/>
            <person name="Harrop T."/>
            <person name="Goldson S."/>
            <person name="Dearden P."/>
        </authorList>
    </citation>
    <scope>NUCLEOTIDE SEQUENCE</scope>
    <source>
        <strain evidence="1">Lincoln</strain>
        <tissue evidence="1">Whole body</tissue>
    </source>
</reference>
<comment type="caution">
    <text evidence="1">The sequence shown here is derived from an EMBL/GenBank/DDBJ whole genome shotgun (WGS) entry which is preliminary data.</text>
</comment>
<keyword evidence="2" id="KW-1185">Reference proteome</keyword>
<evidence type="ECO:0000313" key="1">
    <source>
        <dbReference type="EMBL" id="KAK0168057.1"/>
    </source>
</evidence>
<evidence type="ECO:0000313" key="2">
    <source>
        <dbReference type="Proteomes" id="UP001168972"/>
    </source>
</evidence>
<reference evidence="1" key="2">
    <citation type="submission" date="2023-03" db="EMBL/GenBank/DDBJ databases">
        <authorList>
            <person name="Inwood S.N."/>
            <person name="Skelly J.G."/>
            <person name="Guhlin J."/>
            <person name="Harrop T.W.R."/>
            <person name="Goldson S.G."/>
            <person name="Dearden P.K."/>
        </authorList>
    </citation>
    <scope>NUCLEOTIDE SEQUENCE</scope>
    <source>
        <strain evidence="1">Lincoln</strain>
        <tissue evidence="1">Whole body</tissue>
    </source>
</reference>
<proteinExistence type="predicted"/>
<dbReference type="AlphaFoldDB" id="A0AA39KNP5"/>
<protein>
    <submittedName>
        <fullName evidence="1">Uncharacterized protein</fullName>
    </submittedName>
</protein>
<dbReference type="EMBL" id="JAQQBR010001831">
    <property type="protein sequence ID" value="KAK0168057.1"/>
    <property type="molecule type" value="Genomic_DNA"/>
</dbReference>
<sequence length="263" mass="29940">MASYCPKANSYSTSELANDRFACAVGHNNLGADYALKVCQKMNVTYIKKMINYCAYATKKGIKRLNPDPEPCVKTLRKHNEIENHLNYNTQNVAYVFFLVWKPEAFSAKRYSLDCHEKRNKLLSMYLTLVKNIDPTSSAVTGLSKNGRQLFLHDEPLSTLSHKQAALKILEYSQSFALVSGFVDTLPLLRKQFSDRKNNKLPNTTVNIDILEKLTGDDNLRSFLMNGQNFFIKSATSVNKILELLNYLKSLIQNGMLNNFDNF</sequence>
<accession>A0AA39KNP5</accession>